<reference evidence="1" key="1">
    <citation type="submission" date="2022-12" db="EMBL/GenBank/DDBJ databases">
        <title>Genome Sequence of Lasiodiplodia mahajangana.</title>
        <authorList>
            <person name="Buettner E."/>
        </authorList>
    </citation>
    <scope>NUCLEOTIDE SEQUENCE</scope>
    <source>
        <strain evidence="1">VT137</strain>
    </source>
</reference>
<proteinExistence type="predicted"/>
<gene>
    <name evidence="1" type="ORF">O1611_g10616</name>
</gene>
<organism evidence="1 2">
    <name type="scientific">Lasiodiplodia mahajangana</name>
    <dbReference type="NCBI Taxonomy" id="1108764"/>
    <lineage>
        <taxon>Eukaryota</taxon>
        <taxon>Fungi</taxon>
        <taxon>Dikarya</taxon>
        <taxon>Ascomycota</taxon>
        <taxon>Pezizomycotina</taxon>
        <taxon>Dothideomycetes</taxon>
        <taxon>Dothideomycetes incertae sedis</taxon>
        <taxon>Botryosphaeriales</taxon>
        <taxon>Botryosphaeriaceae</taxon>
        <taxon>Lasiodiplodia</taxon>
    </lineage>
</organism>
<evidence type="ECO:0000313" key="2">
    <source>
        <dbReference type="Proteomes" id="UP001153332"/>
    </source>
</evidence>
<dbReference type="EMBL" id="JAPUUL010004424">
    <property type="protein sequence ID" value="KAJ8119418.1"/>
    <property type="molecule type" value="Genomic_DNA"/>
</dbReference>
<protein>
    <submittedName>
        <fullName evidence="1">Uncharacterized protein</fullName>
    </submittedName>
</protein>
<sequence length="71" mass="7854">MANGCCIGSSHIGSRAECLAMLKFAAEKQLQPMVETIPISEKGCAEVIDRLNGNKVRYRFTLVDYDKAFDV</sequence>
<name>A0ACC2IW70_9PEZI</name>
<dbReference type="Proteomes" id="UP001153332">
    <property type="component" value="Unassembled WGS sequence"/>
</dbReference>
<accession>A0ACC2IW70</accession>
<keyword evidence="2" id="KW-1185">Reference proteome</keyword>
<evidence type="ECO:0000313" key="1">
    <source>
        <dbReference type="EMBL" id="KAJ8119418.1"/>
    </source>
</evidence>
<comment type="caution">
    <text evidence="1">The sequence shown here is derived from an EMBL/GenBank/DDBJ whole genome shotgun (WGS) entry which is preliminary data.</text>
</comment>